<feature type="compositionally biased region" description="Polar residues" evidence="1">
    <location>
        <begin position="79"/>
        <end position="96"/>
    </location>
</feature>
<evidence type="ECO:0000256" key="1">
    <source>
        <dbReference type="SAM" id="MobiDB-lite"/>
    </source>
</evidence>
<feature type="compositionally biased region" description="Basic and acidic residues" evidence="1">
    <location>
        <begin position="514"/>
        <end position="531"/>
    </location>
</feature>
<feature type="compositionally biased region" description="Basic and acidic residues" evidence="1">
    <location>
        <begin position="251"/>
        <end position="268"/>
    </location>
</feature>
<feature type="region of interest" description="Disordered" evidence="1">
    <location>
        <begin position="657"/>
        <end position="703"/>
    </location>
</feature>
<feature type="compositionally biased region" description="Polar residues" evidence="1">
    <location>
        <begin position="792"/>
        <end position="804"/>
    </location>
</feature>
<name>A0AAN8XDX8_HALRR</name>
<evidence type="ECO:0000313" key="3">
    <source>
        <dbReference type="Proteomes" id="UP001381693"/>
    </source>
</evidence>
<feature type="compositionally biased region" description="Low complexity" evidence="1">
    <location>
        <begin position="64"/>
        <end position="78"/>
    </location>
</feature>
<dbReference type="EMBL" id="JAXCGZ010007713">
    <property type="protein sequence ID" value="KAK7078673.1"/>
    <property type="molecule type" value="Genomic_DNA"/>
</dbReference>
<feature type="compositionally biased region" description="Polar residues" evidence="1">
    <location>
        <begin position="341"/>
        <end position="353"/>
    </location>
</feature>
<feature type="compositionally biased region" description="Basic and acidic residues" evidence="1">
    <location>
        <begin position="542"/>
        <end position="555"/>
    </location>
</feature>
<feature type="compositionally biased region" description="Basic residues" evidence="1">
    <location>
        <begin position="491"/>
        <end position="504"/>
    </location>
</feature>
<proteinExistence type="predicted"/>
<feature type="compositionally biased region" description="Low complexity" evidence="1">
    <location>
        <begin position="869"/>
        <end position="888"/>
    </location>
</feature>
<feature type="compositionally biased region" description="Basic and acidic residues" evidence="1">
    <location>
        <begin position="686"/>
        <end position="695"/>
    </location>
</feature>
<dbReference type="Proteomes" id="UP001381693">
    <property type="component" value="Unassembled WGS sequence"/>
</dbReference>
<reference evidence="2 3" key="1">
    <citation type="submission" date="2023-11" db="EMBL/GenBank/DDBJ databases">
        <title>Halocaridina rubra genome assembly.</title>
        <authorList>
            <person name="Smith C."/>
        </authorList>
    </citation>
    <scope>NUCLEOTIDE SEQUENCE [LARGE SCALE GENOMIC DNA]</scope>
    <source>
        <strain evidence="2">EP-1</strain>
        <tissue evidence="2">Whole</tissue>
    </source>
</reference>
<keyword evidence="3" id="KW-1185">Reference proteome</keyword>
<feature type="compositionally biased region" description="Polar residues" evidence="1">
    <location>
        <begin position="54"/>
        <end position="63"/>
    </location>
</feature>
<feature type="compositionally biased region" description="Basic and acidic residues" evidence="1">
    <location>
        <begin position="849"/>
        <end position="862"/>
    </location>
</feature>
<feature type="compositionally biased region" description="Basic and acidic residues" evidence="1">
    <location>
        <begin position="297"/>
        <end position="326"/>
    </location>
</feature>
<feature type="compositionally biased region" description="Polar residues" evidence="1">
    <location>
        <begin position="674"/>
        <end position="684"/>
    </location>
</feature>
<feature type="compositionally biased region" description="Basic and acidic residues" evidence="1">
    <location>
        <begin position="378"/>
        <end position="396"/>
    </location>
</feature>
<feature type="compositionally biased region" description="Polar residues" evidence="1">
    <location>
        <begin position="433"/>
        <end position="449"/>
    </location>
</feature>
<gene>
    <name evidence="2" type="ORF">SK128_000012</name>
</gene>
<feature type="compositionally biased region" description="Polar residues" evidence="1">
    <location>
        <begin position="752"/>
        <end position="777"/>
    </location>
</feature>
<organism evidence="2 3">
    <name type="scientific">Halocaridina rubra</name>
    <name type="common">Hawaiian red shrimp</name>
    <dbReference type="NCBI Taxonomy" id="373956"/>
    <lineage>
        <taxon>Eukaryota</taxon>
        <taxon>Metazoa</taxon>
        <taxon>Ecdysozoa</taxon>
        <taxon>Arthropoda</taxon>
        <taxon>Crustacea</taxon>
        <taxon>Multicrustacea</taxon>
        <taxon>Malacostraca</taxon>
        <taxon>Eumalacostraca</taxon>
        <taxon>Eucarida</taxon>
        <taxon>Decapoda</taxon>
        <taxon>Pleocyemata</taxon>
        <taxon>Caridea</taxon>
        <taxon>Atyoidea</taxon>
        <taxon>Atyidae</taxon>
        <taxon>Halocaridina</taxon>
    </lineage>
</organism>
<feature type="compositionally biased region" description="Polar residues" evidence="1">
    <location>
        <begin position="271"/>
        <end position="286"/>
    </location>
</feature>
<accession>A0AAN8XDX8</accession>
<feature type="compositionally biased region" description="Polar residues" evidence="1">
    <location>
        <begin position="936"/>
        <end position="948"/>
    </location>
</feature>
<feature type="region of interest" description="Disordered" evidence="1">
    <location>
        <begin position="204"/>
        <end position="596"/>
    </location>
</feature>
<protein>
    <submittedName>
        <fullName evidence="2">Uncharacterized protein</fullName>
    </submittedName>
</protein>
<feature type="region of interest" description="Disordered" evidence="1">
    <location>
        <begin position="617"/>
        <end position="642"/>
    </location>
</feature>
<evidence type="ECO:0000313" key="2">
    <source>
        <dbReference type="EMBL" id="KAK7078673.1"/>
    </source>
</evidence>
<sequence length="1313" mass="143422">MYGQKENTVMADMTDRQKSVTSTPFWKLAKFTLSPVKYRVKKLASLDLDRKTGSGITSDNKTITPATPASTPSTTATTNLANNCSSEKGQHSNGLFNTTTTAEQSLTATNSTTLSSQANSSSPVGPSGLTSDGGDNLEDLASNSASSSSCEVKKPSPMAFTIELGGGGAGQGDTPTKKLDISASISKWAPKHRRNLSLTKVEEHKKVEERIGKPPVGRPRSGTIGTTGLFQGRRAGGYHSEGYFSSDQDDEFPRRTELKSPRSPRTPELRSPQTPQRVIRSSSQDSAKGASLRKQPGKPEGRTCCKAEKKPTVAEVTGRVKTEKGTKSNGKMTPEGRKDSTSGNSLTSYQTYDAKQGLSIDLGKEEKDDVSETGTYTIEKDSSSPEVEQARNDIDRVFGVSGTESEADMTPRANIPPEEPWTPTPEPEKYKQSPVSLSRSSPNWIQQWAAQVAEHTKTPDGSSKLPLGSPRGSKPPLASLSSSQESSESRPRRKLPTPPTRHHPFGMTSPRASDLSDHESPTKGKFLRDLYESPSLGQHQNDYSRDTESFLRDTEQLVTSLQARMEMKTGVRGSSFESHDSGGDSDLDTSTSYPIVDDDDRLMKTFSSQQKNKLKLSGIDGISKTPPVATSPRKPDPLGLESRLKLGTHFKRERSIVSDGGYDMYSSARGTGEQCLQSDSSSEASEPLKDSRSKTIDNNPPLKFNRAFSLRRARLGCDDVPQSKSNIPIEKKKLAQSSSVGNMPGTKKVPSATKTIQSTRVDSQSQAISSKAGSNDFSRGDGGRFSLRLARSGSTSAVSKSPSHASGKKELYNGLRKGTPRSNSTLSAKEVDFQNWKRRKNYDPMKAAAEGRKKLVEKKVDKNAPCNGRLSAGLRSPSPPGSLLRSASFHGTEGMGVSGRWPRRPNHLTTSEDDGPYSLEEEHPRTLPHCSPLRRSPTSPHQLSSPHITSPARQATLAAARARRSSYTHSDEGEGQGSPSRKQSLDESGSEGKRSPMGSTRGAVSSRSKAKMEALDNLVISTIHSLSVKVRTTSETLLQKLKSQYDEEGDRAALLEEVLAHLSESDQTLSTGQTRSTSRELAGILRNLKKIEHALEVIDRVMVGVDDDDLDDDDLDGAAVNEWGEKERYSSIAEKLPSLLPRENTSTIVNTTRLQLMAGVLPYTSCKVHQYSRAQFGDCCALRRSRGSTTWIAFYGDSQMRNKMLVFLDILPKDLAYTYHLGSQMRQCASFNNVSKCILTILTPKEIKSEDFFEGYVFSYAYGPPSSKHHSDTSNIKYYKIHVVGSTELGQPLDRFPIVIRLETLFSFLYYLV</sequence>
<feature type="region of interest" description="Disordered" evidence="1">
    <location>
        <begin position="108"/>
        <end position="154"/>
    </location>
</feature>
<comment type="caution">
    <text evidence="2">The sequence shown here is derived from an EMBL/GenBank/DDBJ whole genome shotgun (WGS) entry which is preliminary data.</text>
</comment>
<feature type="compositionally biased region" description="Low complexity" evidence="1">
    <location>
        <begin position="108"/>
        <end position="122"/>
    </location>
</feature>
<feature type="region of interest" description="Disordered" evidence="1">
    <location>
        <begin position="718"/>
        <end position="1008"/>
    </location>
</feature>
<feature type="region of interest" description="Disordered" evidence="1">
    <location>
        <begin position="50"/>
        <end position="96"/>
    </location>
</feature>